<feature type="region of interest" description="Disordered" evidence="1">
    <location>
        <begin position="115"/>
        <end position="161"/>
    </location>
</feature>
<dbReference type="VEuPathDB" id="FungiDB:H257_00485"/>
<reference evidence="2" key="1">
    <citation type="submission" date="2013-12" db="EMBL/GenBank/DDBJ databases">
        <title>The Genome Sequence of Aphanomyces astaci APO3.</title>
        <authorList>
            <consortium name="The Broad Institute Genomics Platform"/>
            <person name="Russ C."/>
            <person name="Tyler B."/>
            <person name="van West P."/>
            <person name="Dieguez-Uribeondo J."/>
            <person name="Young S.K."/>
            <person name="Zeng Q."/>
            <person name="Gargeya S."/>
            <person name="Fitzgerald M."/>
            <person name="Abouelleil A."/>
            <person name="Alvarado L."/>
            <person name="Chapman S.B."/>
            <person name="Gainer-Dewar J."/>
            <person name="Goldberg J."/>
            <person name="Griggs A."/>
            <person name="Gujja S."/>
            <person name="Hansen M."/>
            <person name="Howarth C."/>
            <person name="Imamovic A."/>
            <person name="Ireland A."/>
            <person name="Larimer J."/>
            <person name="McCowan C."/>
            <person name="Murphy C."/>
            <person name="Pearson M."/>
            <person name="Poon T.W."/>
            <person name="Priest M."/>
            <person name="Roberts A."/>
            <person name="Saif S."/>
            <person name="Shea T."/>
            <person name="Sykes S."/>
            <person name="Wortman J."/>
            <person name="Nusbaum C."/>
            <person name="Birren B."/>
        </authorList>
    </citation>
    <scope>NUCLEOTIDE SEQUENCE [LARGE SCALE GENOMIC DNA]</scope>
    <source>
        <strain evidence="2">APO3</strain>
    </source>
</reference>
<dbReference type="EMBL" id="KI913114">
    <property type="protein sequence ID" value="ETV89108.1"/>
    <property type="molecule type" value="Genomic_DNA"/>
</dbReference>
<sequence length="817" mass="91246">MGLQGVHEDTRTGSTFSKAPRFQSRCQSNQQIKHQSKPSSVLADIDTLLHSLGPLRPKSTPAPSKYHPNPAVTQPKIPSLPFSTTPRIKATRNTRLGPGIYDACRADKVVARRIVGGSWPSPPPLTYSNPSPPTHNNQDCSDDDNDHDRSTDSDSSRSSVEKFVQQALCLERPSPPPKTRRAPRSLGYHSISYVLVDRRVAGTPLMAQAARSRTSVRRLRQRGIVCLLTKRSSSSRRHQIWLPPQAHSTWSLQTTRHRLVPGFGSQPPRRAATGRQEWAMAQCHRQWSTRQGTMWSRQAGRDRIRCKFKGMKKVECFRAPLRRRGGEAPSQANSESDTVRSMRSRGKVVQYDKALGRDDAVGPFGSNPYATERSWVLSESIDLTVDRKWVQPRLRVATIREPAWEIQNKSADNQLCQLDIDPQYNFGKKRLKGVVITKTPTSSSRIPMQKEQFARLNVEAVDVKYDIVKPNVKGIVAYQRPWTAATSVRGETSEQCILESNNLDLTRPRRGRAVDMSKCQERWPISPLDCEDRLLWIEAANKDKVALDLALSKISRTQGTVHMAKDTLQRFVPVKAKSYLNSDYDTSNQQMVLSTFENTNKSSVNMAKNNTSRNSHQLACDGTRLELDVENALRASSKSKRVVGAFNMAKQSSGPPRPKVAGHVLTLEPTRWTINTPRGFVSMTKHSGREDLFIQCKENPPLNLSLRNPTTVLSEFKRAQAHVNMSKSRGREAATKATNTLETLLSPKAAAALTKKVAMCVQMAKAVGREGFRSKLEPQTPAEELHLSPKLTSSTLSKYARVISHVNMGKSTGRSGH</sequence>
<dbReference type="GeneID" id="20802481"/>
<feature type="region of interest" description="Disordered" evidence="1">
    <location>
        <begin position="323"/>
        <end position="345"/>
    </location>
</feature>
<dbReference type="OrthoDB" id="63850at2759"/>
<feature type="compositionally biased region" description="Polar residues" evidence="1">
    <location>
        <begin position="330"/>
        <end position="341"/>
    </location>
</feature>
<proteinExistence type="predicted"/>
<feature type="region of interest" description="Disordered" evidence="1">
    <location>
        <begin position="1"/>
        <end position="40"/>
    </location>
</feature>
<feature type="compositionally biased region" description="Pro residues" evidence="1">
    <location>
        <begin position="120"/>
        <end position="133"/>
    </location>
</feature>
<accession>W4HDB3</accession>
<evidence type="ECO:0000256" key="1">
    <source>
        <dbReference type="SAM" id="MobiDB-lite"/>
    </source>
</evidence>
<dbReference type="AlphaFoldDB" id="W4HDB3"/>
<organism evidence="2">
    <name type="scientific">Aphanomyces astaci</name>
    <name type="common">Crayfish plague agent</name>
    <dbReference type="NCBI Taxonomy" id="112090"/>
    <lineage>
        <taxon>Eukaryota</taxon>
        <taxon>Sar</taxon>
        <taxon>Stramenopiles</taxon>
        <taxon>Oomycota</taxon>
        <taxon>Saprolegniomycetes</taxon>
        <taxon>Saprolegniales</taxon>
        <taxon>Verrucalvaceae</taxon>
        <taxon>Aphanomyces</taxon>
    </lineage>
</organism>
<feature type="compositionally biased region" description="Basic and acidic residues" evidence="1">
    <location>
        <begin position="146"/>
        <end position="155"/>
    </location>
</feature>
<protein>
    <submittedName>
        <fullName evidence="2">Uncharacterized protein</fullName>
    </submittedName>
</protein>
<gene>
    <name evidence="2" type="ORF">H257_00485</name>
</gene>
<feature type="compositionally biased region" description="Polar residues" evidence="1">
    <location>
        <begin position="81"/>
        <end position="93"/>
    </location>
</feature>
<feature type="compositionally biased region" description="Polar residues" evidence="1">
    <location>
        <begin position="24"/>
        <end position="39"/>
    </location>
</feature>
<evidence type="ECO:0000313" key="2">
    <source>
        <dbReference type="EMBL" id="ETV89108.1"/>
    </source>
</evidence>
<feature type="compositionally biased region" description="Basic and acidic residues" evidence="1">
    <location>
        <begin position="1"/>
        <end position="11"/>
    </location>
</feature>
<feature type="region of interest" description="Disordered" evidence="1">
    <location>
        <begin position="52"/>
        <end position="93"/>
    </location>
</feature>
<name>W4HDB3_APHAT</name>
<dbReference type="RefSeq" id="XP_009821508.1">
    <property type="nucleotide sequence ID" value="XM_009823206.1"/>
</dbReference>